<protein>
    <submittedName>
        <fullName evidence="3">Uncharacterized protein</fullName>
    </submittedName>
</protein>
<dbReference type="EMBL" id="JAYWIO010000001">
    <property type="protein sequence ID" value="KAK7289748.1"/>
    <property type="molecule type" value="Genomic_DNA"/>
</dbReference>
<keyword evidence="4" id="KW-1185">Reference proteome</keyword>
<organism evidence="3 4">
    <name type="scientific">Crotalaria pallida</name>
    <name type="common">Smooth rattlebox</name>
    <name type="synonym">Crotalaria striata</name>
    <dbReference type="NCBI Taxonomy" id="3830"/>
    <lineage>
        <taxon>Eukaryota</taxon>
        <taxon>Viridiplantae</taxon>
        <taxon>Streptophyta</taxon>
        <taxon>Embryophyta</taxon>
        <taxon>Tracheophyta</taxon>
        <taxon>Spermatophyta</taxon>
        <taxon>Magnoliopsida</taxon>
        <taxon>eudicotyledons</taxon>
        <taxon>Gunneridae</taxon>
        <taxon>Pentapetalae</taxon>
        <taxon>rosids</taxon>
        <taxon>fabids</taxon>
        <taxon>Fabales</taxon>
        <taxon>Fabaceae</taxon>
        <taxon>Papilionoideae</taxon>
        <taxon>50 kb inversion clade</taxon>
        <taxon>genistoids sensu lato</taxon>
        <taxon>core genistoids</taxon>
        <taxon>Crotalarieae</taxon>
        <taxon>Crotalaria</taxon>
    </lineage>
</organism>
<feature type="region of interest" description="Disordered" evidence="1">
    <location>
        <begin position="13"/>
        <end position="51"/>
    </location>
</feature>
<evidence type="ECO:0000256" key="2">
    <source>
        <dbReference type="SAM" id="Phobius"/>
    </source>
</evidence>
<keyword evidence="2" id="KW-0812">Transmembrane</keyword>
<feature type="transmembrane region" description="Helical" evidence="2">
    <location>
        <begin position="75"/>
        <end position="97"/>
    </location>
</feature>
<evidence type="ECO:0000313" key="4">
    <source>
        <dbReference type="Proteomes" id="UP001372338"/>
    </source>
</evidence>
<gene>
    <name evidence="3" type="ORF">RIF29_03644</name>
</gene>
<reference evidence="3 4" key="1">
    <citation type="submission" date="2024-01" db="EMBL/GenBank/DDBJ databases">
        <title>The genomes of 5 underutilized Papilionoideae crops provide insights into root nodulation and disease resistanc.</title>
        <authorList>
            <person name="Yuan L."/>
        </authorList>
    </citation>
    <scope>NUCLEOTIDE SEQUENCE [LARGE SCALE GENOMIC DNA]</scope>
    <source>
        <strain evidence="3">ZHUSHIDOU_FW_LH</strain>
        <tissue evidence="3">Leaf</tissue>
    </source>
</reference>
<sequence length="107" mass="11369">MIGIVAPELREQFGGSANDCDRHSENQGRSSDSDTESCSNTGSDNDIADANGERLSDDQWVAHGLDILNNGACHVGCVGVFIAMMKLGVILVSWMTIMLPPGSFVLV</sequence>
<accession>A0AAN9J0C4</accession>
<dbReference type="Proteomes" id="UP001372338">
    <property type="component" value="Unassembled WGS sequence"/>
</dbReference>
<name>A0AAN9J0C4_CROPI</name>
<comment type="caution">
    <text evidence="3">The sequence shown here is derived from an EMBL/GenBank/DDBJ whole genome shotgun (WGS) entry which is preliminary data.</text>
</comment>
<evidence type="ECO:0000313" key="3">
    <source>
        <dbReference type="EMBL" id="KAK7289748.1"/>
    </source>
</evidence>
<dbReference type="AlphaFoldDB" id="A0AAN9J0C4"/>
<keyword evidence="2" id="KW-0472">Membrane</keyword>
<proteinExistence type="predicted"/>
<evidence type="ECO:0000256" key="1">
    <source>
        <dbReference type="SAM" id="MobiDB-lite"/>
    </source>
</evidence>
<keyword evidence="2" id="KW-1133">Transmembrane helix</keyword>